<dbReference type="InterPro" id="IPR001851">
    <property type="entry name" value="ABC_transp_permease"/>
</dbReference>
<keyword evidence="4 9" id="KW-0812">Transmembrane</keyword>
<reference evidence="10 11" key="1">
    <citation type="submission" date="2016-10" db="EMBL/GenBank/DDBJ databases">
        <authorList>
            <person name="de Groot N.N."/>
        </authorList>
    </citation>
    <scope>NUCLEOTIDE SEQUENCE [LARGE SCALE GENOMIC DNA]</scope>
    <source>
        <strain evidence="10 11">CGMCC 4.3510</strain>
    </source>
</reference>
<dbReference type="InterPro" id="IPR052157">
    <property type="entry name" value="BCAA_transport_permease"/>
</dbReference>
<dbReference type="EMBL" id="FONG01000020">
    <property type="protein sequence ID" value="SFF58730.1"/>
    <property type="molecule type" value="Genomic_DNA"/>
</dbReference>
<feature type="transmembrane region" description="Helical" evidence="9">
    <location>
        <begin position="252"/>
        <end position="272"/>
    </location>
</feature>
<dbReference type="PANTHER" id="PTHR11795:SF450">
    <property type="entry name" value="ABC TRANSPORTER PERMEASE PROTEIN"/>
    <property type="match status" value="1"/>
</dbReference>
<dbReference type="PANTHER" id="PTHR11795">
    <property type="entry name" value="BRANCHED-CHAIN AMINO ACID TRANSPORT SYSTEM PERMEASE PROTEIN LIVH"/>
    <property type="match status" value="1"/>
</dbReference>
<gene>
    <name evidence="10" type="ORF">SAMN05216251_12055</name>
</gene>
<keyword evidence="2" id="KW-0813">Transport</keyword>
<evidence type="ECO:0000256" key="6">
    <source>
        <dbReference type="ARBA" id="ARBA00022989"/>
    </source>
</evidence>
<keyword evidence="5" id="KW-0029">Amino-acid transport</keyword>
<proteinExistence type="inferred from homology"/>
<dbReference type="CDD" id="cd06582">
    <property type="entry name" value="TM_PBP1_LivH_like"/>
    <property type="match status" value="1"/>
</dbReference>
<organism evidence="10 11">
    <name type="scientific">Actinacidiphila alni</name>
    <dbReference type="NCBI Taxonomy" id="380248"/>
    <lineage>
        <taxon>Bacteria</taxon>
        <taxon>Bacillati</taxon>
        <taxon>Actinomycetota</taxon>
        <taxon>Actinomycetes</taxon>
        <taxon>Kitasatosporales</taxon>
        <taxon>Streptomycetaceae</taxon>
        <taxon>Actinacidiphila</taxon>
    </lineage>
</organism>
<feature type="transmembrane region" description="Helical" evidence="9">
    <location>
        <begin position="185"/>
        <end position="205"/>
    </location>
</feature>
<evidence type="ECO:0000256" key="8">
    <source>
        <dbReference type="ARBA" id="ARBA00037998"/>
    </source>
</evidence>
<name>A0A1I2JXW2_9ACTN</name>
<feature type="transmembrane region" description="Helical" evidence="9">
    <location>
        <begin position="86"/>
        <end position="105"/>
    </location>
</feature>
<dbReference type="OrthoDB" id="9807115at2"/>
<evidence type="ECO:0000256" key="7">
    <source>
        <dbReference type="ARBA" id="ARBA00023136"/>
    </source>
</evidence>
<dbReference type="Pfam" id="PF02653">
    <property type="entry name" value="BPD_transp_2"/>
    <property type="match status" value="1"/>
</dbReference>
<evidence type="ECO:0000256" key="4">
    <source>
        <dbReference type="ARBA" id="ARBA00022692"/>
    </source>
</evidence>
<keyword evidence="11" id="KW-1185">Reference proteome</keyword>
<evidence type="ECO:0000313" key="11">
    <source>
        <dbReference type="Proteomes" id="UP000199323"/>
    </source>
</evidence>
<feature type="transmembrane region" description="Helical" evidence="9">
    <location>
        <begin position="57"/>
        <end position="80"/>
    </location>
</feature>
<evidence type="ECO:0000256" key="3">
    <source>
        <dbReference type="ARBA" id="ARBA00022475"/>
    </source>
</evidence>
<evidence type="ECO:0000256" key="5">
    <source>
        <dbReference type="ARBA" id="ARBA00022970"/>
    </source>
</evidence>
<evidence type="ECO:0000313" key="10">
    <source>
        <dbReference type="EMBL" id="SFF58730.1"/>
    </source>
</evidence>
<keyword evidence="7 9" id="KW-0472">Membrane</keyword>
<dbReference type="GO" id="GO:0006865">
    <property type="term" value="P:amino acid transport"/>
    <property type="evidence" value="ECO:0007669"/>
    <property type="project" value="UniProtKB-KW"/>
</dbReference>
<comment type="subcellular location">
    <subcellularLocation>
        <location evidence="1">Cell membrane</location>
        <topology evidence="1">Multi-pass membrane protein</topology>
    </subcellularLocation>
</comment>
<protein>
    <submittedName>
        <fullName evidence="10">Amino acid/amide ABC transporter membrane protein 1, HAAT family</fullName>
    </submittedName>
</protein>
<evidence type="ECO:0000256" key="9">
    <source>
        <dbReference type="SAM" id="Phobius"/>
    </source>
</evidence>
<keyword evidence="6 9" id="KW-1133">Transmembrane helix</keyword>
<dbReference type="GO" id="GO:0005886">
    <property type="term" value="C:plasma membrane"/>
    <property type="evidence" value="ECO:0007669"/>
    <property type="project" value="UniProtKB-SubCell"/>
</dbReference>
<feature type="transmembrane region" description="Helical" evidence="9">
    <location>
        <begin position="137"/>
        <end position="154"/>
    </location>
</feature>
<feature type="transmembrane region" description="Helical" evidence="9">
    <location>
        <begin position="217"/>
        <end position="246"/>
    </location>
</feature>
<feature type="transmembrane region" description="Helical" evidence="9">
    <location>
        <begin position="31"/>
        <end position="50"/>
    </location>
</feature>
<dbReference type="STRING" id="380248.SAMN05216251_12055"/>
<keyword evidence="3" id="KW-1003">Cell membrane</keyword>
<sequence>MISLVVTGLSQAAVLIPLVLAVSLVFRVSGVVNFGAGNFCVFAGAACASWGTHNSGVGVLLTILAGGILGALCYVVAIVPAQRKKVPVIGLTLATLGFGLLLNFLTRTWFGGEPSIVQPWIHGSVSIGSYETSKQRLLVIGLSLLLVIVMWFLFDRTLIGHHLSAVSFDHELAEVYGVRTMRFELLAWVVSSACLVIGGVFQASLGSVSVDVAPTLLVLSLVGAVIGGLGSLFGAVGGAVVAGFVMTFTDQHIAASYHLTSLFVILSLVLLVRPTGLFTFRGTAERV</sequence>
<dbReference type="Proteomes" id="UP000199323">
    <property type="component" value="Unassembled WGS sequence"/>
</dbReference>
<evidence type="ECO:0000256" key="1">
    <source>
        <dbReference type="ARBA" id="ARBA00004651"/>
    </source>
</evidence>
<evidence type="ECO:0000256" key="2">
    <source>
        <dbReference type="ARBA" id="ARBA00022448"/>
    </source>
</evidence>
<accession>A0A1I2JXW2</accession>
<comment type="similarity">
    <text evidence="8">Belongs to the binding-protein-dependent transport system permease family. LivHM subfamily.</text>
</comment>
<dbReference type="AlphaFoldDB" id="A0A1I2JXW2"/>
<dbReference type="RefSeq" id="WP_093716405.1">
    <property type="nucleotide sequence ID" value="NZ_FONG01000020.1"/>
</dbReference>
<dbReference type="GO" id="GO:0022857">
    <property type="term" value="F:transmembrane transporter activity"/>
    <property type="evidence" value="ECO:0007669"/>
    <property type="project" value="InterPro"/>
</dbReference>